<comment type="similarity">
    <text evidence="3">Belongs to the helicase family. RecQ subfamily.</text>
</comment>
<feature type="domain" description="Helicase C-terminal" evidence="19">
    <location>
        <begin position="220"/>
        <end position="366"/>
    </location>
</feature>
<dbReference type="EC" id="5.6.2.4" evidence="16"/>
<evidence type="ECO:0000256" key="9">
    <source>
        <dbReference type="ARBA" id="ARBA00022833"/>
    </source>
</evidence>
<evidence type="ECO:0000256" key="11">
    <source>
        <dbReference type="ARBA" id="ARBA00023125"/>
    </source>
</evidence>
<dbReference type="SUPFAM" id="SSF52540">
    <property type="entry name" value="P-loop containing nucleoside triphosphate hydrolases"/>
    <property type="match status" value="1"/>
</dbReference>
<dbReference type="Pfam" id="PF09382">
    <property type="entry name" value="RQC"/>
    <property type="match status" value="1"/>
</dbReference>
<dbReference type="InterPro" id="IPR036388">
    <property type="entry name" value="WH-like_DNA-bd_sf"/>
</dbReference>
<keyword evidence="12" id="KW-0233">DNA recombination</keyword>
<evidence type="ECO:0000259" key="19">
    <source>
        <dbReference type="PROSITE" id="PS51194"/>
    </source>
</evidence>
<dbReference type="PROSITE" id="PS51192">
    <property type="entry name" value="HELICASE_ATP_BIND_1"/>
    <property type="match status" value="1"/>
</dbReference>
<proteinExistence type="inferred from homology"/>
<dbReference type="PANTHER" id="PTHR13710">
    <property type="entry name" value="DNA HELICASE RECQ FAMILY MEMBER"/>
    <property type="match status" value="1"/>
</dbReference>
<keyword evidence="7" id="KW-0378">Hydrolase</keyword>
<dbReference type="GO" id="GO:0005737">
    <property type="term" value="C:cytoplasm"/>
    <property type="evidence" value="ECO:0007669"/>
    <property type="project" value="TreeGrafter"/>
</dbReference>
<dbReference type="GO" id="GO:0006281">
    <property type="term" value="P:DNA repair"/>
    <property type="evidence" value="ECO:0007669"/>
    <property type="project" value="UniProtKB-KW"/>
</dbReference>
<dbReference type="GO" id="GO:0030894">
    <property type="term" value="C:replisome"/>
    <property type="evidence" value="ECO:0007669"/>
    <property type="project" value="TreeGrafter"/>
</dbReference>
<dbReference type="PROSITE" id="PS50967">
    <property type="entry name" value="HRDC"/>
    <property type="match status" value="1"/>
</dbReference>
<dbReference type="SMART" id="SM00341">
    <property type="entry name" value="HRDC"/>
    <property type="match status" value="1"/>
</dbReference>
<dbReference type="PANTHER" id="PTHR13710:SF105">
    <property type="entry name" value="ATP-DEPENDENT DNA HELICASE Q1"/>
    <property type="match status" value="1"/>
</dbReference>
<dbReference type="InterPro" id="IPR048671">
    <property type="entry name" value="RecQ-1-like_HTH"/>
</dbReference>
<evidence type="ECO:0000256" key="7">
    <source>
        <dbReference type="ARBA" id="ARBA00022801"/>
    </source>
</evidence>
<dbReference type="GO" id="GO:0006310">
    <property type="term" value="P:DNA recombination"/>
    <property type="evidence" value="ECO:0007669"/>
    <property type="project" value="UniProtKB-UniRule"/>
</dbReference>
<keyword evidence="5" id="KW-0547">Nucleotide-binding</keyword>
<dbReference type="NCBIfam" id="TIGR00614">
    <property type="entry name" value="recQ_fam"/>
    <property type="match status" value="1"/>
</dbReference>
<dbReference type="EMBL" id="JPLY01000005">
    <property type="protein sequence ID" value="KFC18981.1"/>
    <property type="molecule type" value="Genomic_DNA"/>
</dbReference>
<feature type="domain" description="Helicase ATP-binding" evidence="18">
    <location>
        <begin position="29"/>
        <end position="200"/>
    </location>
</feature>
<evidence type="ECO:0000256" key="8">
    <source>
        <dbReference type="ARBA" id="ARBA00022806"/>
    </source>
</evidence>
<accession>A0A085B936</accession>
<dbReference type="GO" id="GO:0016787">
    <property type="term" value="F:hydrolase activity"/>
    <property type="evidence" value="ECO:0007669"/>
    <property type="project" value="UniProtKB-KW"/>
</dbReference>
<evidence type="ECO:0000313" key="21">
    <source>
        <dbReference type="Proteomes" id="UP000028623"/>
    </source>
</evidence>
<feature type="domain" description="HRDC" evidence="17">
    <location>
        <begin position="539"/>
        <end position="619"/>
    </location>
</feature>
<dbReference type="SUPFAM" id="SSF46785">
    <property type="entry name" value="Winged helix' DNA-binding domain"/>
    <property type="match status" value="1"/>
</dbReference>
<dbReference type="SMART" id="SM00490">
    <property type="entry name" value="HELICc"/>
    <property type="match status" value="1"/>
</dbReference>
<comment type="cofactor">
    <cofactor evidence="1">
        <name>Mg(2+)</name>
        <dbReference type="ChEBI" id="CHEBI:18420"/>
    </cofactor>
</comment>
<dbReference type="InterPro" id="IPR002121">
    <property type="entry name" value="HRDC_dom"/>
</dbReference>
<dbReference type="InterPro" id="IPR001650">
    <property type="entry name" value="Helicase_C-like"/>
</dbReference>
<dbReference type="GO" id="GO:0005524">
    <property type="term" value="F:ATP binding"/>
    <property type="evidence" value="ECO:0007669"/>
    <property type="project" value="UniProtKB-KW"/>
</dbReference>
<dbReference type="AlphaFoldDB" id="A0A085B936"/>
<name>A0A085B936_9FLAO</name>
<dbReference type="SMART" id="SM00487">
    <property type="entry name" value="DEXDc"/>
    <property type="match status" value="1"/>
</dbReference>
<evidence type="ECO:0000256" key="5">
    <source>
        <dbReference type="ARBA" id="ARBA00022741"/>
    </source>
</evidence>
<dbReference type="Gene3D" id="1.10.10.1390">
    <property type="entry name" value="ATP-dependent DNA helicase RecQ"/>
    <property type="match status" value="1"/>
</dbReference>
<dbReference type="Pfam" id="PF16124">
    <property type="entry name" value="RecQ_Zn_bind"/>
    <property type="match status" value="1"/>
</dbReference>
<dbReference type="InterPro" id="IPR032284">
    <property type="entry name" value="RecQ_Zn-bd"/>
</dbReference>
<evidence type="ECO:0000256" key="4">
    <source>
        <dbReference type="ARBA" id="ARBA00022723"/>
    </source>
</evidence>
<keyword evidence="13" id="KW-0234">DNA repair</keyword>
<keyword evidence="9" id="KW-0862">Zinc</keyword>
<keyword evidence="6" id="KW-0227">DNA damage</keyword>
<dbReference type="InterPro" id="IPR011545">
    <property type="entry name" value="DEAD/DEAH_box_helicase_dom"/>
</dbReference>
<comment type="cofactor">
    <cofactor evidence="2">
        <name>Zn(2+)</name>
        <dbReference type="ChEBI" id="CHEBI:29105"/>
    </cofactor>
</comment>
<comment type="catalytic activity">
    <reaction evidence="15">
        <text>Couples ATP hydrolysis with the unwinding of duplex DNA by translocating in the 3'-5' direction.</text>
        <dbReference type="EC" id="5.6.2.4"/>
    </reaction>
</comment>
<dbReference type="NCBIfam" id="TIGR01389">
    <property type="entry name" value="recQ"/>
    <property type="match status" value="1"/>
</dbReference>
<dbReference type="InterPro" id="IPR027417">
    <property type="entry name" value="P-loop_NTPase"/>
</dbReference>
<dbReference type="GO" id="GO:0043590">
    <property type="term" value="C:bacterial nucleoid"/>
    <property type="evidence" value="ECO:0007669"/>
    <property type="project" value="TreeGrafter"/>
</dbReference>
<dbReference type="STRING" id="421072.SAMN04488097_3535"/>
<evidence type="ECO:0000256" key="13">
    <source>
        <dbReference type="ARBA" id="ARBA00023204"/>
    </source>
</evidence>
<dbReference type="RefSeq" id="WP_034978279.1">
    <property type="nucleotide sequence ID" value="NZ_FOFI01000005.1"/>
</dbReference>
<dbReference type="InterPro" id="IPR006293">
    <property type="entry name" value="DNA_helicase_ATP-dep_RecQ_bac"/>
</dbReference>
<dbReference type="Gene3D" id="1.10.150.80">
    <property type="entry name" value="HRDC domain"/>
    <property type="match status" value="1"/>
</dbReference>
<dbReference type="FunFam" id="3.40.50.300:FF:000156">
    <property type="entry name" value="ATP-dependent DNA helicase recQ"/>
    <property type="match status" value="1"/>
</dbReference>
<evidence type="ECO:0000256" key="1">
    <source>
        <dbReference type="ARBA" id="ARBA00001946"/>
    </source>
</evidence>
<evidence type="ECO:0000259" key="17">
    <source>
        <dbReference type="PROSITE" id="PS50967"/>
    </source>
</evidence>
<dbReference type="CDD" id="cd17920">
    <property type="entry name" value="DEXHc_RecQ"/>
    <property type="match status" value="1"/>
</dbReference>
<keyword evidence="11" id="KW-0238">DNA-binding</keyword>
<dbReference type="Proteomes" id="UP000028623">
    <property type="component" value="Unassembled WGS sequence"/>
</dbReference>
<dbReference type="OrthoDB" id="9763310at2"/>
<dbReference type="PROSITE" id="PS51194">
    <property type="entry name" value="HELICASE_CTER"/>
    <property type="match status" value="1"/>
</dbReference>
<dbReference type="GO" id="GO:0003677">
    <property type="term" value="F:DNA binding"/>
    <property type="evidence" value="ECO:0007669"/>
    <property type="project" value="UniProtKB-KW"/>
</dbReference>
<evidence type="ECO:0000256" key="14">
    <source>
        <dbReference type="ARBA" id="ARBA00023235"/>
    </source>
</evidence>
<dbReference type="Pfam" id="PF00271">
    <property type="entry name" value="Helicase_C"/>
    <property type="match status" value="1"/>
</dbReference>
<evidence type="ECO:0000259" key="18">
    <source>
        <dbReference type="PROSITE" id="PS51192"/>
    </source>
</evidence>
<evidence type="ECO:0000256" key="12">
    <source>
        <dbReference type="ARBA" id="ARBA00023172"/>
    </source>
</evidence>
<dbReference type="Pfam" id="PF21220">
    <property type="entry name" value="RecQ-1-like_HTH"/>
    <property type="match status" value="1"/>
</dbReference>
<dbReference type="Gene3D" id="3.40.50.300">
    <property type="entry name" value="P-loop containing nucleotide triphosphate hydrolases"/>
    <property type="match status" value="2"/>
</dbReference>
<keyword evidence="8 20" id="KW-0347">Helicase</keyword>
<keyword evidence="21" id="KW-1185">Reference proteome</keyword>
<dbReference type="Pfam" id="PF00270">
    <property type="entry name" value="DEAD"/>
    <property type="match status" value="1"/>
</dbReference>
<dbReference type="CDD" id="cd18794">
    <property type="entry name" value="SF2_C_RecQ"/>
    <property type="match status" value="1"/>
</dbReference>
<dbReference type="Pfam" id="PF00570">
    <property type="entry name" value="HRDC"/>
    <property type="match status" value="1"/>
</dbReference>
<keyword evidence="10" id="KW-0067">ATP-binding</keyword>
<dbReference type="SMART" id="SM00956">
    <property type="entry name" value="RQC"/>
    <property type="match status" value="1"/>
</dbReference>
<evidence type="ECO:0000256" key="2">
    <source>
        <dbReference type="ARBA" id="ARBA00001947"/>
    </source>
</evidence>
<evidence type="ECO:0000313" key="20">
    <source>
        <dbReference type="EMBL" id="KFC18981.1"/>
    </source>
</evidence>
<evidence type="ECO:0000256" key="15">
    <source>
        <dbReference type="ARBA" id="ARBA00034617"/>
    </source>
</evidence>
<dbReference type="GO" id="GO:0043138">
    <property type="term" value="F:3'-5' DNA helicase activity"/>
    <property type="evidence" value="ECO:0007669"/>
    <property type="project" value="UniProtKB-EC"/>
</dbReference>
<reference evidence="20 21" key="1">
    <citation type="submission" date="2014-07" db="EMBL/GenBank/DDBJ databases">
        <title>Epilithonimonas lactis LMG 22401 Genome.</title>
        <authorList>
            <person name="Pipes S.E."/>
            <person name="Stropko S.J."/>
        </authorList>
    </citation>
    <scope>NUCLEOTIDE SEQUENCE [LARGE SCALE GENOMIC DNA]</scope>
    <source>
        <strain evidence="20 21">LMG 24401</strain>
    </source>
</reference>
<dbReference type="FunFam" id="3.40.50.300:FF:001051">
    <property type="entry name" value="ATP-dependent DNA helicase RecQ"/>
    <property type="match status" value="1"/>
</dbReference>
<dbReference type="InterPro" id="IPR004589">
    <property type="entry name" value="DNA_helicase_ATP-dep_RecQ"/>
</dbReference>
<dbReference type="InterPro" id="IPR036390">
    <property type="entry name" value="WH_DNA-bd_sf"/>
</dbReference>
<dbReference type="SUPFAM" id="SSF47819">
    <property type="entry name" value="HRDC-like"/>
    <property type="match status" value="1"/>
</dbReference>
<dbReference type="GO" id="GO:0006260">
    <property type="term" value="P:DNA replication"/>
    <property type="evidence" value="ECO:0007669"/>
    <property type="project" value="InterPro"/>
</dbReference>
<dbReference type="InterPro" id="IPR010997">
    <property type="entry name" value="HRDC-like_sf"/>
</dbReference>
<dbReference type="GO" id="GO:0009432">
    <property type="term" value="P:SOS response"/>
    <property type="evidence" value="ECO:0007669"/>
    <property type="project" value="UniProtKB-UniRule"/>
</dbReference>
<dbReference type="InterPro" id="IPR018982">
    <property type="entry name" value="RQC_domain"/>
</dbReference>
<gene>
    <name evidence="20" type="ORF">IO89_15790</name>
</gene>
<keyword evidence="14" id="KW-0413">Isomerase</keyword>
<dbReference type="InterPro" id="IPR014001">
    <property type="entry name" value="Helicase_ATP-bd"/>
</dbReference>
<dbReference type="GO" id="GO:0009378">
    <property type="term" value="F:four-way junction helicase activity"/>
    <property type="evidence" value="ECO:0007669"/>
    <property type="project" value="TreeGrafter"/>
</dbReference>
<dbReference type="GO" id="GO:0046872">
    <property type="term" value="F:metal ion binding"/>
    <property type="evidence" value="ECO:0007669"/>
    <property type="project" value="UniProtKB-KW"/>
</dbReference>
<protein>
    <recommendedName>
        <fullName evidence="16">DNA helicase RecQ</fullName>
        <ecNumber evidence="16">5.6.2.4</ecNumber>
    </recommendedName>
</protein>
<evidence type="ECO:0000256" key="3">
    <source>
        <dbReference type="ARBA" id="ARBA00005446"/>
    </source>
</evidence>
<organism evidence="20 21">
    <name type="scientific">Epilithonimonas lactis</name>
    <dbReference type="NCBI Taxonomy" id="421072"/>
    <lineage>
        <taxon>Bacteria</taxon>
        <taxon>Pseudomonadati</taxon>
        <taxon>Bacteroidota</taxon>
        <taxon>Flavobacteriia</taxon>
        <taxon>Flavobacteriales</taxon>
        <taxon>Weeksellaceae</taxon>
        <taxon>Chryseobacterium group</taxon>
        <taxon>Epilithonimonas</taxon>
    </lineage>
</organism>
<evidence type="ECO:0000256" key="6">
    <source>
        <dbReference type="ARBA" id="ARBA00022763"/>
    </source>
</evidence>
<keyword evidence="4" id="KW-0479">Metal-binding</keyword>
<evidence type="ECO:0000256" key="10">
    <source>
        <dbReference type="ARBA" id="ARBA00022840"/>
    </source>
</evidence>
<comment type="caution">
    <text evidence="20">The sequence shown here is derived from an EMBL/GenBank/DDBJ whole genome shotgun (WGS) entry which is preliminary data.</text>
</comment>
<dbReference type="Gene3D" id="1.10.10.10">
    <property type="entry name" value="Winged helix-like DNA-binding domain superfamily/Winged helix DNA-binding domain"/>
    <property type="match status" value="1"/>
</dbReference>
<dbReference type="eggNOG" id="COG0514">
    <property type="taxonomic scope" value="Bacteria"/>
</dbReference>
<dbReference type="InterPro" id="IPR044876">
    <property type="entry name" value="HRDC_dom_sf"/>
</dbReference>
<sequence length="736" mass="83285">MDTKDINLSAELKKYFGFSKFKGQQEQIITELLDGKDIFVLMPTGGGKSLCYQLPALISEGTAIVVSPLIALMKNQVDAVNGLSSDEGVAHVLNSSLNKTQTKQVMDDITAGKTKLLYVAPESLIKEEYVDFLKNVKISFVAIDEAHCISEWGHDFRPEYRNLKGIIDKIADVPVIALTATATPKVQDDIQKTLGMNNALVYKESFNRANLFYEIRPKVNVDKEIVRFINQHKGKSGIVYCLSRRKVEEFAQLLQVNGVNALPYHAGLDQKTRVLHQDKFLMEEADVIVATIAFGMGIDKPDVRFVIHYDIPKSLESYYQETGRAGRDGGEGYCLAFYDPKDIEKLEKFLAQKPVSEREIGLQLLNEVVGYAETSMSRRQYLLYYFGEIFDPVKGEGALMCDNSQNPPTLKDATKDLKKVLEMIKVLGEKFKTKDLISLITGKESAVTKSYKLEQTEYFGFGKSESDNYWKSIIRQATVQDYLKKDIETYGVLKISEKGQDVINGKSKNIFQIAEDREYNLAQSKTKADNEQVQIQAGGGLDQLLFGQLKELRKTVAKKHGIPPYTVFMDPSLEDMTVQYPISVEEVAKIYGVGEGKAKKYGKDFAEFIKKYVEENDIERTQDTVIKQVANKSSHKVFIIQNTDKKIDLEDIAKAKNISMIDLLSEMESIIYQGTKLNIDYYVNENFDEDIVEEFMDFMKNSESDSMKTLLAEYGDDLTDEEVRILRIKFISDIAN</sequence>
<evidence type="ECO:0000256" key="16">
    <source>
        <dbReference type="NCBIfam" id="TIGR01389"/>
    </source>
</evidence>